<gene>
    <name evidence="1" type="ordered locus">PUV_08050</name>
</gene>
<keyword evidence="2" id="KW-1185">Reference proteome</keyword>
<evidence type="ECO:0000313" key="2">
    <source>
        <dbReference type="Proteomes" id="UP000000495"/>
    </source>
</evidence>
<sequence>MQAHQYWNTQISNFCINNLGPHQLHGHNKNVDANQEEDEKKTSFNRIDAFSTYISYQIASSQNEKKILIDLFKKDIQYIQQNEPQALWQKHFDVVHGILDILAMVTSSTVQNTPLKKLQSTIASRQQEKNQALNKSLLSFLLSPTNFHNWYQA</sequence>
<evidence type="ECO:0000313" key="1">
    <source>
        <dbReference type="EMBL" id="CCB85755.1"/>
    </source>
</evidence>
<dbReference type="STRING" id="765952.PUV_08050"/>
<organism evidence="1 2">
    <name type="scientific">Parachlamydia acanthamoebae (strain UV7)</name>
    <dbReference type="NCBI Taxonomy" id="765952"/>
    <lineage>
        <taxon>Bacteria</taxon>
        <taxon>Pseudomonadati</taxon>
        <taxon>Chlamydiota</taxon>
        <taxon>Chlamydiia</taxon>
        <taxon>Parachlamydiales</taxon>
        <taxon>Parachlamydiaceae</taxon>
        <taxon>Parachlamydia</taxon>
    </lineage>
</organism>
<dbReference type="Proteomes" id="UP000000495">
    <property type="component" value="Chromosome"/>
</dbReference>
<dbReference type="HOGENOM" id="CLU_1711478_0_0_0"/>
<reference evidence="1 2" key="2">
    <citation type="journal article" date="2011" name="Mol. Biol. Evol.">
        <title>Unity in variety--the pan-genome of the Chlamydiae.</title>
        <authorList>
            <person name="Collingro A."/>
            <person name="Tischler P."/>
            <person name="Weinmaier T."/>
            <person name="Penz T."/>
            <person name="Heinz E."/>
            <person name="Brunham R.C."/>
            <person name="Read T.D."/>
            <person name="Bavoil P.M."/>
            <person name="Sachse K."/>
            <person name="Kahane S."/>
            <person name="Friedman M.G."/>
            <person name="Rattei T."/>
            <person name="Myers G.S."/>
            <person name="Horn M."/>
        </authorList>
    </citation>
    <scope>NUCLEOTIDE SEQUENCE [LARGE SCALE GENOMIC DNA]</scope>
    <source>
        <strain evidence="2">UV7</strain>
    </source>
</reference>
<dbReference type="KEGG" id="puv:PUV_08050"/>
<reference key="1">
    <citation type="journal article" date="2011" name="Mol. Biol. Evol.">
        <title>Unity in variety -- the pan-genome of the Chlamydiae.</title>
        <authorList>
            <person name="Collingro A."/>
            <person name="Tischler P."/>
            <person name="Weinmaier T."/>
            <person name="Penz T."/>
            <person name="Heinz E."/>
            <person name="Brunham R.C."/>
            <person name="Read T.D."/>
            <person name="Bavoil P.M."/>
            <person name="Sachse K."/>
            <person name="Kahane S."/>
            <person name="Friedman M.G."/>
            <person name="Rattei T."/>
            <person name="Myers G.S.A."/>
            <person name="Horn M."/>
        </authorList>
    </citation>
    <scope>NUCLEOTIDE SEQUENCE</scope>
    <source>
        <strain>UV7</strain>
    </source>
</reference>
<name>F8KY14_PARAV</name>
<dbReference type="RefSeq" id="WP_013924586.1">
    <property type="nucleotide sequence ID" value="NC_015702.1"/>
</dbReference>
<dbReference type="EMBL" id="FR872580">
    <property type="protein sequence ID" value="CCB85755.1"/>
    <property type="molecule type" value="Genomic_DNA"/>
</dbReference>
<accession>F8KY14</accession>
<dbReference type="AlphaFoldDB" id="F8KY14"/>
<proteinExistence type="predicted"/>
<protein>
    <submittedName>
        <fullName evidence="1">Uncharacterized protein</fullName>
    </submittedName>
</protein>